<dbReference type="EMBL" id="FXUL01000005">
    <property type="protein sequence ID" value="SMP57749.1"/>
    <property type="molecule type" value="Genomic_DNA"/>
</dbReference>
<reference evidence="1 2" key="1">
    <citation type="submission" date="2017-05" db="EMBL/GenBank/DDBJ databases">
        <authorList>
            <person name="Varghese N."/>
            <person name="Submissions S."/>
        </authorList>
    </citation>
    <scope>NUCLEOTIDE SEQUENCE [LARGE SCALE GENOMIC DNA]</scope>
    <source>
        <strain evidence="1 2">DSM 26001</strain>
    </source>
</reference>
<gene>
    <name evidence="1" type="ORF">SAMN06295970_105154</name>
</gene>
<keyword evidence="2" id="KW-1185">Reference proteome</keyword>
<name>A0ABY1Q677_9BURK</name>
<accession>A0ABY1Q677</accession>
<evidence type="ECO:0008006" key="3">
    <source>
        <dbReference type="Google" id="ProtNLM"/>
    </source>
</evidence>
<organism evidence="1 2">
    <name type="scientific">Noviherbaspirillum suwonense</name>
    <dbReference type="NCBI Taxonomy" id="1224511"/>
    <lineage>
        <taxon>Bacteria</taxon>
        <taxon>Pseudomonadati</taxon>
        <taxon>Pseudomonadota</taxon>
        <taxon>Betaproteobacteria</taxon>
        <taxon>Burkholderiales</taxon>
        <taxon>Oxalobacteraceae</taxon>
        <taxon>Noviherbaspirillum</taxon>
    </lineage>
</organism>
<proteinExistence type="predicted"/>
<sequence>MVHCPSVIAPYEIRVAGRVDYAETPGAAPSPKPPPLLVSCWPMIDPADDLTRPLPVASPCPIRMQFAAPDRLHTVVLMQDLFEQWVLIQGWAGRAASSGRSGGKSRPLDSLEDGLAALKAIAQRHQKQGCTVVAA</sequence>
<protein>
    <recommendedName>
        <fullName evidence="3">WGR domain-containing protein</fullName>
    </recommendedName>
</protein>
<dbReference type="Proteomes" id="UP001158049">
    <property type="component" value="Unassembled WGS sequence"/>
</dbReference>
<evidence type="ECO:0000313" key="1">
    <source>
        <dbReference type="EMBL" id="SMP57749.1"/>
    </source>
</evidence>
<evidence type="ECO:0000313" key="2">
    <source>
        <dbReference type="Proteomes" id="UP001158049"/>
    </source>
</evidence>
<comment type="caution">
    <text evidence="1">The sequence shown here is derived from an EMBL/GenBank/DDBJ whole genome shotgun (WGS) entry which is preliminary data.</text>
</comment>